<dbReference type="Gene3D" id="1.25.10.10">
    <property type="entry name" value="Leucine-rich Repeat Variant"/>
    <property type="match status" value="1"/>
</dbReference>
<dbReference type="InterPro" id="IPR011989">
    <property type="entry name" value="ARM-like"/>
</dbReference>
<dbReference type="EMBL" id="CP065053">
    <property type="protein sequence ID" value="QPI51878.1"/>
    <property type="molecule type" value="Genomic_DNA"/>
</dbReference>
<gene>
    <name evidence="1" type="ORF">IV454_10480</name>
</gene>
<evidence type="ECO:0000313" key="2">
    <source>
        <dbReference type="Proteomes" id="UP000662888"/>
    </source>
</evidence>
<protein>
    <recommendedName>
        <fullName evidence="3">HEAT repeat domain-containing protein</fullName>
    </recommendedName>
</protein>
<keyword evidence="2" id="KW-1185">Reference proteome</keyword>
<proteinExistence type="predicted"/>
<dbReference type="SUPFAM" id="SSF48371">
    <property type="entry name" value="ARM repeat"/>
    <property type="match status" value="1"/>
</dbReference>
<dbReference type="Proteomes" id="UP000662888">
    <property type="component" value="Chromosome"/>
</dbReference>
<evidence type="ECO:0008006" key="3">
    <source>
        <dbReference type="Google" id="ProtNLM"/>
    </source>
</evidence>
<organism evidence="1 2">
    <name type="scientific">Massilia antarctica</name>
    <dbReference type="NCBI Taxonomy" id="2765360"/>
    <lineage>
        <taxon>Bacteria</taxon>
        <taxon>Pseudomonadati</taxon>
        <taxon>Pseudomonadota</taxon>
        <taxon>Betaproteobacteria</taxon>
        <taxon>Burkholderiales</taxon>
        <taxon>Oxalobacteraceae</taxon>
        <taxon>Telluria group</taxon>
        <taxon>Massilia</taxon>
    </lineage>
</organism>
<reference evidence="1 2" key="1">
    <citation type="submission" date="2020-11" db="EMBL/GenBank/DDBJ databases">
        <authorList>
            <person name="Sun Q."/>
        </authorList>
    </citation>
    <scope>NUCLEOTIDE SEQUENCE [LARGE SCALE GENOMIC DNA]</scope>
    <source>
        <strain evidence="1 2">P8398</strain>
    </source>
</reference>
<dbReference type="Pfam" id="PF13646">
    <property type="entry name" value="HEAT_2"/>
    <property type="match status" value="1"/>
</dbReference>
<accession>A0AA48WGI0</accession>
<dbReference type="InterPro" id="IPR016024">
    <property type="entry name" value="ARM-type_fold"/>
</dbReference>
<evidence type="ECO:0000313" key="1">
    <source>
        <dbReference type="EMBL" id="QPI51878.1"/>
    </source>
</evidence>
<sequence length="447" mass="48136">MSNSYFQFPVIGPLVTRHAEDAAFYWSQLDRTAASPQVGFEKLQHFNRLQDAHLAGLRIAGASGWLPALHALERWRKAGEAFVCTLLAMAPVNHARLDNILAVVRQRPDELLRGLVSALVWVGDQSDEVIRIWSGPKADPVAQVAALRAVAVRGPAALAHLASPLATYFSSSTPYVRAAACRAAGAGDKSGIASLLIAALEDVDLAVRAEAAISLATSGEYEHVLSVLKACVLLQAGLYAAATGWYRMQSARRLHRWTTKLALLTPPGASSAHDLLALLPARSGLTFAMAHGDLIHLPFVVEQMANPEVDRYAGWIWETLTGMDLATVGWTMPALAPSTQDTSEATPQTRLDADNGLARPLHAAVHAHLASGPYVQFYGKRVLFGRELDLKHALDLLESAPQPVRSLAVQGLSGVESTVRINVRAPAQEQRSAMNALNYMFFGKSAT</sequence>
<name>A0AA48WGI0_9BURK</name>
<dbReference type="RefSeq" id="WP_206091400.1">
    <property type="nucleotide sequence ID" value="NZ_CP065053.1"/>
</dbReference>